<dbReference type="SUPFAM" id="SSF46934">
    <property type="entry name" value="UBA-like"/>
    <property type="match status" value="1"/>
</dbReference>
<dbReference type="InterPro" id="IPR009060">
    <property type="entry name" value="UBA-like_sf"/>
</dbReference>
<proteinExistence type="predicted"/>
<feature type="domain" description="UBA" evidence="2">
    <location>
        <begin position="1020"/>
        <end position="1060"/>
    </location>
</feature>
<feature type="domain" description="EF-hand" evidence="4">
    <location>
        <begin position="171"/>
        <end position="206"/>
    </location>
</feature>
<dbReference type="PANTHER" id="PTHR11216:SF170">
    <property type="entry name" value="DYNAMIN ASSOCIATED PROTEIN 160, ISOFORM D"/>
    <property type="match status" value="1"/>
</dbReference>
<gene>
    <name evidence="5" type="ORF">BCR42DRAFT_384786</name>
</gene>
<feature type="domain" description="EF-hand" evidence="4">
    <location>
        <begin position="333"/>
        <end position="368"/>
    </location>
</feature>
<feature type="compositionally biased region" description="Low complexity" evidence="1">
    <location>
        <begin position="767"/>
        <end position="785"/>
    </location>
</feature>
<dbReference type="GO" id="GO:0005509">
    <property type="term" value="F:calcium ion binding"/>
    <property type="evidence" value="ECO:0007669"/>
    <property type="project" value="InterPro"/>
</dbReference>
<dbReference type="SMART" id="SM00165">
    <property type="entry name" value="UBA"/>
    <property type="match status" value="1"/>
</dbReference>
<evidence type="ECO:0000313" key="6">
    <source>
        <dbReference type="Proteomes" id="UP000193560"/>
    </source>
</evidence>
<dbReference type="GO" id="GO:0016197">
    <property type="term" value="P:endosomal transport"/>
    <property type="evidence" value="ECO:0007669"/>
    <property type="project" value="TreeGrafter"/>
</dbReference>
<dbReference type="SMART" id="SM00027">
    <property type="entry name" value="EH"/>
    <property type="match status" value="3"/>
</dbReference>
<dbReference type="InterPro" id="IPR000261">
    <property type="entry name" value="EH_dom"/>
</dbReference>
<evidence type="ECO:0000259" key="2">
    <source>
        <dbReference type="PROSITE" id="PS50030"/>
    </source>
</evidence>
<feature type="domain" description="EH" evidence="3">
    <location>
        <begin position="16"/>
        <end position="105"/>
    </location>
</feature>
<dbReference type="InterPro" id="IPR011992">
    <property type="entry name" value="EF-hand-dom_pair"/>
</dbReference>
<evidence type="ECO:0000256" key="1">
    <source>
        <dbReference type="SAM" id="MobiDB-lite"/>
    </source>
</evidence>
<dbReference type="GO" id="GO:0005737">
    <property type="term" value="C:cytoplasm"/>
    <property type="evidence" value="ECO:0007669"/>
    <property type="project" value="TreeGrafter"/>
</dbReference>
<feature type="compositionally biased region" description="Low complexity" evidence="1">
    <location>
        <begin position="992"/>
        <end position="1007"/>
    </location>
</feature>
<feature type="region of interest" description="Disordered" evidence="1">
    <location>
        <begin position="597"/>
        <end position="1011"/>
    </location>
</feature>
<dbReference type="PROSITE" id="PS50030">
    <property type="entry name" value="UBA"/>
    <property type="match status" value="1"/>
</dbReference>
<feature type="compositionally biased region" description="Basic and acidic residues" evidence="1">
    <location>
        <begin position="602"/>
        <end position="617"/>
    </location>
</feature>
<dbReference type="CDD" id="cd00052">
    <property type="entry name" value="EH"/>
    <property type="match status" value="3"/>
</dbReference>
<feature type="compositionally biased region" description="Polar residues" evidence="1">
    <location>
        <begin position="728"/>
        <end position="742"/>
    </location>
</feature>
<dbReference type="Pfam" id="PF00627">
    <property type="entry name" value="UBA"/>
    <property type="match status" value="1"/>
</dbReference>
<dbReference type="SUPFAM" id="SSF47473">
    <property type="entry name" value="EF-hand"/>
    <property type="match status" value="3"/>
</dbReference>
<name>A0A1X2HY13_9FUNG</name>
<dbReference type="EMBL" id="MCGE01000046">
    <property type="protein sequence ID" value="ORZ05053.1"/>
    <property type="molecule type" value="Genomic_DNA"/>
</dbReference>
<feature type="compositionally biased region" description="Polar residues" evidence="1">
    <location>
        <begin position="786"/>
        <end position="798"/>
    </location>
</feature>
<evidence type="ECO:0000259" key="4">
    <source>
        <dbReference type="PROSITE" id="PS50222"/>
    </source>
</evidence>
<dbReference type="GO" id="GO:0005886">
    <property type="term" value="C:plasma membrane"/>
    <property type="evidence" value="ECO:0007669"/>
    <property type="project" value="TreeGrafter"/>
</dbReference>
<feature type="domain" description="EH" evidence="3">
    <location>
        <begin position="300"/>
        <end position="389"/>
    </location>
</feature>
<evidence type="ECO:0000313" key="5">
    <source>
        <dbReference type="EMBL" id="ORZ05053.1"/>
    </source>
</evidence>
<dbReference type="PANTHER" id="PTHR11216">
    <property type="entry name" value="EH DOMAIN"/>
    <property type="match status" value="1"/>
</dbReference>
<feature type="compositionally biased region" description="Polar residues" evidence="1">
    <location>
        <begin position="677"/>
        <end position="687"/>
    </location>
</feature>
<dbReference type="Gene3D" id="1.10.8.10">
    <property type="entry name" value="DNA helicase RuvA subunit, C-terminal domain"/>
    <property type="match status" value="1"/>
</dbReference>
<dbReference type="AlphaFoldDB" id="A0A1X2HY13"/>
<feature type="compositionally biased region" description="Polar residues" evidence="1">
    <location>
        <begin position="883"/>
        <end position="899"/>
    </location>
</feature>
<dbReference type="GO" id="GO:0006897">
    <property type="term" value="P:endocytosis"/>
    <property type="evidence" value="ECO:0007669"/>
    <property type="project" value="TreeGrafter"/>
</dbReference>
<dbReference type="InterPro" id="IPR015940">
    <property type="entry name" value="UBA"/>
</dbReference>
<comment type="caution">
    <text evidence="5">The sequence shown here is derived from an EMBL/GenBank/DDBJ whole genome shotgun (WGS) entry which is preliminary data.</text>
</comment>
<feature type="compositionally biased region" description="Polar residues" evidence="1">
    <location>
        <begin position="694"/>
        <end position="715"/>
    </location>
</feature>
<sequence length="1062" mass="115419">MAYSSSAWDRYLNPQETQAYGQLFKLASQTKNGIVTGSEAVQFFASSGVPNAILSDIWETADRDNVGYLTPETFSIALKLIACAQHGQEVADPIISTVVSLPQFKGIQSDIAGVKSPNMNNKGDGSSDNSSANVISPVEREKYYNIFRAHQPTNGVLDSSKARNVFLKSKLPNETLGQIWALADVRQSGTLTQSEFAIAMHYIAKLMDGTLSTLPTQLPPTVYSSASGTASSTPMLSHQQSPIARQMSGNSTPMIQHQLTGNRMMMTPPQRAATIDTLGNMAFSSSSESIPRSWDVTATEKTQYDSFFDKIDIQRHGFVQGKEAVEFFKNSQLPDADLAHIWDLADTTQRGRLSRNEFAVAMHLIHKRLRGDNLPPTLPATLIPPSPLPAPAPAPAVASPHSNLQRSVTYADRSFSNDPFNQPTKVASLIDEDLLGDFGNNDQLTQETNQVNQLQNQMTQLRSATGEIKNEKLTAEQTLEQLSKQKQELQAQMTQVRMAHEAEVKDLNELQETIRQEEPEWIQMRNDFETSQQQLTAVQQEIQQLRQKLETGRAESEECRRRVHEIQEETAALEAQIDGLNGQVKQQGMMLDINRRQVTASEQDREQTRRNLQDAKEVQGITESARGMDINNNISSPKKSSPSSNPPRKSTTDFSIDTPDDDSSSDDDDIDTAKPQDASSPFGNFTPTSPPPANATQVPKDSDNHSNNGTSSSNFFDIFSPHQEQAELRTSNQPGQPQTGGNDSADFDAVFGDLAGMPSPGENDNESAFNTATTTTPVSSSNSPFLFQSENTASSPASTKKHRAPPPPPPPTKTSSPDGTNNSTQQPQSMDDDFDAAFSGPLSEAKVNNDDDSKAIGAQTTSKSDFDDFDDAFGVFDDEKSKTAASTSTGDGKNSTWPSQFGGFNFPEGDGSEQKKQQQMATTSTTTDADDWDSIFGGNFGASTTTEVKSPSSTTTGNQETAGGGSSFGFEDAFGATPFEAKSEKKGKEAITSSSNTTTNTTTAASTKNDNKVFTETSIVGDGSKVDELVKMGFEKQVAKDALERYDQDVTKATNFLLDQTN</sequence>
<protein>
    <recommendedName>
        <fullName evidence="7">Cytoskeletal adapter protein sagA</fullName>
    </recommendedName>
</protein>
<keyword evidence="6" id="KW-1185">Reference proteome</keyword>
<organism evidence="5 6">
    <name type="scientific">Absidia repens</name>
    <dbReference type="NCBI Taxonomy" id="90262"/>
    <lineage>
        <taxon>Eukaryota</taxon>
        <taxon>Fungi</taxon>
        <taxon>Fungi incertae sedis</taxon>
        <taxon>Mucoromycota</taxon>
        <taxon>Mucoromycotina</taxon>
        <taxon>Mucoromycetes</taxon>
        <taxon>Mucorales</taxon>
        <taxon>Cunninghamellaceae</taxon>
        <taxon>Absidia</taxon>
    </lineage>
</organism>
<dbReference type="Proteomes" id="UP000193560">
    <property type="component" value="Unassembled WGS sequence"/>
</dbReference>
<dbReference type="Pfam" id="PF12763">
    <property type="entry name" value="EH"/>
    <property type="match status" value="3"/>
</dbReference>
<dbReference type="PROSITE" id="PS50031">
    <property type="entry name" value="EH"/>
    <property type="match status" value="3"/>
</dbReference>
<accession>A0A1X2HY13</accession>
<dbReference type="STRING" id="90262.A0A1X2HY13"/>
<dbReference type="OrthoDB" id="524326at2759"/>
<feature type="compositionally biased region" description="Polar residues" evidence="1">
    <location>
        <begin position="941"/>
        <end position="961"/>
    </location>
</feature>
<feature type="compositionally biased region" description="Polar residues" evidence="1">
    <location>
        <begin position="813"/>
        <end position="829"/>
    </location>
</feature>
<feature type="domain" description="EH" evidence="3">
    <location>
        <begin position="139"/>
        <end position="229"/>
    </location>
</feature>
<feature type="compositionally biased region" description="Low complexity" evidence="1">
    <location>
        <begin position="630"/>
        <end position="657"/>
    </location>
</feature>
<evidence type="ECO:0008006" key="7">
    <source>
        <dbReference type="Google" id="ProtNLM"/>
    </source>
</evidence>
<dbReference type="SMART" id="SM00054">
    <property type="entry name" value="EFh"/>
    <property type="match status" value="4"/>
</dbReference>
<feature type="compositionally biased region" description="Acidic residues" evidence="1">
    <location>
        <begin position="658"/>
        <end position="670"/>
    </location>
</feature>
<dbReference type="InterPro" id="IPR002048">
    <property type="entry name" value="EF_hand_dom"/>
</dbReference>
<reference evidence="5 6" key="1">
    <citation type="submission" date="2016-07" db="EMBL/GenBank/DDBJ databases">
        <title>Pervasive Adenine N6-methylation of Active Genes in Fungi.</title>
        <authorList>
            <consortium name="DOE Joint Genome Institute"/>
            <person name="Mondo S.J."/>
            <person name="Dannebaum R.O."/>
            <person name="Kuo R.C."/>
            <person name="Labutti K."/>
            <person name="Haridas S."/>
            <person name="Kuo A."/>
            <person name="Salamov A."/>
            <person name="Ahrendt S.R."/>
            <person name="Lipzen A."/>
            <person name="Sullivan W."/>
            <person name="Andreopoulos W.B."/>
            <person name="Clum A."/>
            <person name="Lindquist E."/>
            <person name="Daum C."/>
            <person name="Ramamoorthy G.K."/>
            <person name="Gryganskyi A."/>
            <person name="Culley D."/>
            <person name="Magnuson J.K."/>
            <person name="James T.Y."/>
            <person name="O'Malley M.A."/>
            <person name="Stajich J.E."/>
            <person name="Spatafora J.W."/>
            <person name="Visel A."/>
            <person name="Grigoriev I.V."/>
        </authorList>
    </citation>
    <scope>NUCLEOTIDE SEQUENCE [LARGE SCALE GENOMIC DNA]</scope>
    <source>
        <strain evidence="5 6">NRRL 1336</strain>
    </source>
</reference>
<evidence type="ECO:0000259" key="3">
    <source>
        <dbReference type="PROSITE" id="PS50031"/>
    </source>
</evidence>
<dbReference type="Gene3D" id="1.10.238.10">
    <property type="entry name" value="EF-hand"/>
    <property type="match status" value="3"/>
</dbReference>
<dbReference type="PROSITE" id="PS50222">
    <property type="entry name" value="EF_HAND_2"/>
    <property type="match status" value="2"/>
</dbReference>